<evidence type="ECO:0000256" key="7">
    <source>
        <dbReference type="ARBA" id="ARBA00022908"/>
    </source>
</evidence>
<dbReference type="SUPFAM" id="SSF56349">
    <property type="entry name" value="DNA breaking-rejoining enzymes"/>
    <property type="match status" value="1"/>
</dbReference>
<dbReference type="OrthoDB" id="9801717at2"/>
<gene>
    <name evidence="14" type="primary">xerD_4</name>
    <name evidence="14" type="ORF">CLPUN_08450</name>
</gene>
<dbReference type="PANTHER" id="PTHR30349:SF77">
    <property type="entry name" value="TYROSINE RECOMBINASE XERC"/>
    <property type="match status" value="1"/>
</dbReference>
<dbReference type="GO" id="GO:0006310">
    <property type="term" value="P:DNA recombination"/>
    <property type="evidence" value="ECO:0007669"/>
    <property type="project" value="UniProtKB-KW"/>
</dbReference>
<reference evidence="14 15" key="1">
    <citation type="submission" date="2016-05" db="EMBL/GenBank/DDBJ databases">
        <title>Microbial solvent formation.</title>
        <authorList>
            <person name="Poehlein A."/>
            <person name="Montoya Solano J.D."/>
            <person name="Flitsch S."/>
            <person name="Krabben P."/>
            <person name="Duerre P."/>
            <person name="Daniel R."/>
        </authorList>
    </citation>
    <scope>NUCLEOTIDE SEQUENCE [LARGE SCALE GENOMIC DNA]</scope>
    <source>
        <strain evidence="14 15">DSM 2619</strain>
    </source>
</reference>
<dbReference type="InterPro" id="IPR011010">
    <property type="entry name" value="DNA_brk_join_enz"/>
</dbReference>
<evidence type="ECO:0000256" key="2">
    <source>
        <dbReference type="ARBA" id="ARBA00004496"/>
    </source>
</evidence>
<keyword evidence="6" id="KW-0159">Chromosome partition</keyword>
<evidence type="ECO:0000256" key="9">
    <source>
        <dbReference type="ARBA" id="ARBA00023172"/>
    </source>
</evidence>
<comment type="similarity">
    <text evidence="3">Belongs to the 'phage' integrase family.</text>
</comment>
<dbReference type="InterPro" id="IPR010998">
    <property type="entry name" value="Integrase_recombinase_N"/>
</dbReference>
<keyword evidence="15" id="KW-1185">Reference proteome</keyword>
<dbReference type="GO" id="GO:0051301">
    <property type="term" value="P:cell division"/>
    <property type="evidence" value="ECO:0007669"/>
    <property type="project" value="UniProtKB-KW"/>
</dbReference>
<proteinExistence type="inferred from homology"/>
<dbReference type="Gene3D" id="1.10.443.10">
    <property type="entry name" value="Intergrase catalytic core"/>
    <property type="match status" value="1"/>
</dbReference>
<comment type="caution">
    <text evidence="14">The sequence shown here is derived from an EMBL/GenBank/DDBJ whole genome shotgun (WGS) entry which is preliminary data.</text>
</comment>
<dbReference type="GO" id="GO:0005737">
    <property type="term" value="C:cytoplasm"/>
    <property type="evidence" value="ECO:0007669"/>
    <property type="project" value="UniProtKB-SubCell"/>
</dbReference>
<dbReference type="GO" id="GO:0003677">
    <property type="term" value="F:DNA binding"/>
    <property type="evidence" value="ECO:0007669"/>
    <property type="project" value="UniProtKB-UniRule"/>
</dbReference>
<comment type="function">
    <text evidence="1">Site-specific tyrosine recombinase, which acts by catalyzing the cutting and rejoining of the recombining DNA molecules.</text>
</comment>
<keyword evidence="5" id="KW-0132">Cell division</keyword>
<dbReference type="Proteomes" id="UP000190890">
    <property type="component" value="Unassembled WGS sequence"/>
</dbReference>
<dbReference type="InterPro" id="IPR044068">
    <property type="entry name" value="CB"/>
</dbReference>
<evidence type="ECO:0000256" key="3">
    <source>
        <dbReference type="ARBA" id="ARBA00008857"/>
    </source>
</evidence>
<keyword evidence="4" id="KW-0963">Cytoplasm</keyword>
<evidence type="ECO:0000256" key="6">
    <source>
        <dbReference type="ARBA" id="ARBA00022829"/>
    </source>
</evidence>
<keyword evidence="10" id="KW-0131">Cell cycle</keyword>
<dbReference type="Pfam" id="PF02899">
    <property type="entry name" value="Phage_int_SAM_1"/>
    <property type="match status" value="1"/>
</dbReference>
<keyword evidence="7" id="KW-0229">DNA integration</keyword>
<feature type="domain" description="Tyr recombinase" evidence="12">
    <location>
        <begin position="157"/>
        <end position="331"/>
    </location>
</feature>
<accession>A0A1S8TVR1</accession>
<evidence type="ECO:0000256" key="5">
    <source>
        <dbReference type="ARBA" id="ARBA00022618"/>
    </source>
</evidence>
<evidence type="ECO:0000259" key="13">
    <source>
        <dbReference type="PROSITE" id="PS51900"/>
    </source>
</evidence>
<evidence type="ECO:0000256" key="1">
    <source>
        <dbReference type="ARBA" id="ARBA00003283"/>
    </source>
</evidence>
<dbReference type="PANTHER" id="PTHR30349">
    <property type="entry name" value="PHAGE INTEGRASE-RELATED"/>
    <property type="match status" value="1"/>
</dbReference>
<sequence>MGNLNEELSIRLLGKLTLLIPILEQNLSLQLDVKSKIDEILYDYEVQTKCTDLIASDIEEKSVIYLACKKLEGLSSKTIDNYRLFLMKLDQFFNKPCSTISTMDLRMFLAFMGEGKQASTVNGYITSLKGFFGWLQSEEYIIKNPAFKLKQTKVPRVILQPYTSENLEKLREACETEKEKCLFELLDSTACRISEIDNIKLEDINWQERSIKVLGKGNKERIVYFSTKAKLHMQRYINSRIGESEYLFISDRGIHQHIKVRALQLILCKIKIRAGVEERVHCHKFRRTRATQLLNGGMRIEGVQGILGHTTPATTQIYAQLSQENLKHEYRRLVV</sequence>
<dbReference type="GO" id="GO:0007059">
    <property type="term" value="P:chromosome segregation"/>
    <property type="evidence" value="ECO:0007669"/>
    <property type="project" value="UniProtKB-KW"/>
</dbReference>
<keyword evidence="9" id="KW-0233">DNA recombination</keyword>
<protein>
    <submittedName>
        <fullName evidence="14">Tyrosine recombinase XerD</fullName>
    </submittedName>
</protein>
<dbReference type="InterPro" id="IPR004107">
    <property type="entry name" value="Integrase_SAM-like_N"/>
</dbReference>
<evidence type="ECO:0000256" key="4">
    <source>
        <dbReference type="ARBA" id="ARBA00022490"/>
    </source>
</evidence>
<evidence type="ECO:0000256" key="8">
    <source>
        <dbReference type="ARBA" id="ARBA00023125"/>
    </source>
</evidence>
<evidence type="ECO:0000256" key="10">
    <source>
        <dbReference type="ARBA" id="ARBA00023306"/>
    </source>
</evidence>
<dbReference type="Pfam" id="PF00589">
    <property type="entry name" value="Phage_integrase"/>
    <property type="match status" value="1"/>
</dbReference>
<dbReference type="GO" id="GO:0015074">
    <property type="term" value="P:DNA integration"/>
    <property type="evidence" value="ECO:0007669"/>
    <property type="project" value="UniProtKB-KW"/>
</dbReference>
<dbReference type="InterPro" id="IPR013762">
    <property type="entry name" value="Integrase-like_cat_sf"/>
</dbReference>
<name>A0A1S8TVR1_9CLOT</name>
<evidence type="ECO:0000313" key="15">
    <source>
        <dbReference type="Proteomes" id="UP000190890"/>
    </source>
</evidence>
<organism evidence="14 15">
    <name type="scientific">Clostridium puniceum</name>
    <dbReference type="NCBI Taxonomy" id="29367"/>
    <lineage>
        <taxon>Bacteria</taxon>
        <taxon>Bacillati</taxon>
        <taxon>Bacillota</taxon>
        <taxon>Clostridia</taxon>
        <taxon>Eubacteriales</taxon>
        <taxon>Clostridiaceae</taxon>
        <taxon>Clostridium</taxon>
    </lineage>
</organism>
<dbReference type="STRING" id="29367.CLPUN_08450"/>
<dbReference type="EMBL" id="LZZM01000052">
    <property type="protein sequence ID" value="OOM81801.1"/>
    <property type="molecule type" value="Genomic_DNA"/>
</dbReference>
<evidence type="ECO:0000313" key="14">
    <source>
        <dbReference type="EMBL" id="OOM81801.1"/>
    </source>
</evidence>
<dbReference type="PROSITE" id="PS51898">
    <property type="entry name" value="TYR_RECOMBINASE"/>
    <property type="match status" value="1"/>
</dbReference>
<dbReference type="RefSeq" id="WP_077846119.1">
    <property type="nucleotide sequence ID" value="NZ_LZZM01000052.1"/>
</dbReference>
<feature type="domain" description="Core-binding (CB)" evidence="13">
    <location>
        <begin position="48"/>
        <end position="136"/>
    </location>
</feature>
<comment type="subcellular location">
    <subcellularLocation>
        <location evidence="2">Cytoplasm</location>
    </subcellularLocation>
</comment>
<dbReference type="Gene3D" id="1.10.150.130">
    <property type="match status" value="1"/>
</dbReference>
<dbReference type="PROSITE" id="PS51900">
    <property type="entry name" value="CB"/>
    <property type="match status" value="1"/>
</dbReference>
<evidence type="ECO:0000259" key="12">
    <source>
        <dbReference type="PROSITE" id="PS51898"/>
    </source>
</evidence>
<evidence type="ECO:0000256" key="11">
    <source>
        <dbReference type="PROSITE-ProRule" id="PRU01248"/>
    </source>
</evidence>
<dbReference type="InterPro" id="IPR002104">
    <property type="entry name" value="Integrase_catalytic"/>
</dbReference>
<dbReference type="InterPro" id="IPR050090">
    <property type="entry name" value="Tyrosine_recombinase_XerCD"/>
</dbReference>
<keyword evidence="8 11" id="KW-0238">DNA-binding</keyword>
<dbReference type="AlphaFoldDB" id="A0A1S8TVR1"/>